<dbReference type="SUPFAM" id="SSF52540">
    <property type="entry name" value="P-loop containing nucleoside triphosphate hydrolases"/>
    <property type="match status" value="1"/>
</dbReference>
<dbReference type="Pfam" id="PF22688">
    <property type="entry name" value="Hda_lid"/>
    <property type="match status" value="1"/>
</dbReference>
<evidence type="ECO:0000259" key="1">
    <source>
        <dbReference type="Pfam" id="PF22688"/>
    </source>
</evidence>
<proteinExistence type="predicted"/>
<dbReference type="GO" id="GO:0003688">
    <property type="term" value="F:DNA replication origin binding"/>
    <property type="evidence" value="ECO:0007669"/>
    <property type="project" value="TreeGrafter"/>
</dbReference>
<dbReference type="GO" id="GO:0006270">
    <property type="term" value="P:DNA replication initiation"/>
    <property type="evidence" value="ECO:0007669"/>
    <property type="project" value="TreeGrafter"/>
</dbReference>
<sequence>MTQLLLDIAPKPLPTLDNFIVGANAELIATLRRGCDRLYLWGPAGSGKSHLLSAVAAESLHVFDDVHRLPEAVQEDLFRLFNRGARILLAGDVPPSRLALREDLRTRIGQMLVFEIRALSDEEKSAALRRHALQRGMKIDDALIRYLLSHVRRDLPTLMAVLDSLDRASLEQQRPITLPLLKSLVPS</sequence>
<accession>A0AA49FMY8</accession>
<dbReference type="PANTHER" id="PTHR30050:SF5">
    <property type="entry name" value="DNAA REGULATORY INACTIVATOR HDA"/>
    <property type="match status" value="1"/>
</dbReference>
<dbReference type="KEGG" id="npv:OHM77_05835"/>
<dbReference type="PANTHER" id="PTHR30050">
    <property type="entry name" value="CHROMOSOMAL REPLICATION INITIATOR PROTEIN DNAA"/>
    <property type="match status" value="1"/>
</dbReference>
<organism evidence="2">
    <name type="scientific">Candidatus Nitricoxidivorans perseverans</name>
    <dbReference type="NCBI Taxonomy" id="2975601"/>
    <lineage>
        <taxon>Bacteria</taxon>
        <taxon>Pseudomonadati</taxon>
        <taxon>Pseudomonadota</taxon>
        <taxon>Betaproteobacteria</taxon>
        <taxon>Nitrosomonadales</taxon>
        <taxon>Sterolibacteriaceae</taxon>
        <taxon>Candidatus Nitricoxidivorans</taxon>
    </lineage>
</organism>
<dbReference type="Gene3D" id="3.40.50.300">
    <property type="entry name" value="P-loop containing nucleotide triphosphate hydrolases"/>
    <property type="match status" value="2"/>
</dbReference>
<protein>
    <submittedName>
        <fullName evidence="2">DnaA/Hda family protein</fullName>
    </submittedName>
</protein>
<dbReference type="Proteomes" id="UP001234916">
    <property type="component" value="Chromosome"/>
</dbReference>
<feature type="domain" description="Hda lid" evidence="1">
    <location>
        <begin position="121"/>
        <end position="184"/>
    </location>
</feature>
<reference evidence="2" key="1">
    <citation type="journal article" date="2023" name="Nat. Microbiol.">
        <title>Enrichment and characterization of a nitric oxide-reducing microbial community in a continuous bioreactor.</title>
        <authorList>
            <person name="Garrido-Amador P."/>
            <person name="Stortenbeker N."/>
            <person name="Wessels H.J.C.T."/>
            <person name="Speth D.R."/>
            <person name="Garcia-Heredia I."/>
            <person name="Kartal B."/>
        </authorList>
    </citation>
    <scope>NUCLEOTIDE SEQUENCE</scope>
    <source>
        <strain evidence="2">MAG1</strain>
    </source>
</reference>
<dbReference type="InterPro" id="IPR055199">
    <property type="entry name" value="Hda_lid"/>
</dbReference>
<dbReference type="EMBL" id="CP107246">
    <property type="protein sequence ID" value="WIM06784.1"/>
    <property type="molecule type" value="Genomic_DNA"/>
</dbReference>
<dbReference type="GO" id="GO:0005886">
    <property type="term" value="C:plasma membrane"/>
    <property type="evidence" value="ECO:0007669"/>
    <property type="project" value="TreeGrafter"/>
</dbReference>
<dbReference type="Gene3D" id="1.10.8.60">
    <property type="match status" value="1"/>
</dbReference>
<dbReference type="AlphaFoldDB" id="A0AA49FMY8"/>
<dbReference type="InterPro" id="IPR027417">
    <property type="entry name" value="P-loop_NTPase"/>
</dbReference>
<evidence type="ECO:0000313" key="2">
    <source>
        <dbReference type="EMBL" id="WIM06784.1"/>
    </source>
</evidence>
<gene>
    <name evidence="2" type="ORF">OHM77_05835</name>
</gene>
<name>A0AA49FMY8_9PROT</name>